<dbReference type="InterPro" id="IPR000683">
    <property type="entry name" value="Gfo/Idh/MocA-like_OxRdtase_N"/>
</dbReference>
<dbReference type="PANTHER" id="PTHR43708:SF5">
    <property type="entry name" value="CONSERVED EXPRESSED OXIDOREDUCTASE (EUROFUNG)-RELATED"/>
    <property type="match status" value="1"/>
</dbReference>
<organism evidence="5 6">
    <name type="scientific">Limobrevibacterium gyesilva</name>
    <dbReference type="NCBI Taxonomy" id="2991712"/>
    <lineage>
        <taxon>Bacteria</taxon>
        <taxon>Pseudomonadati</taxon>
        <taxon>Pseudomonadota</taxon>
        <taxon>Alphaproteobacteria</taxon>
        <taxon>Acetobacterales</taxon>
        <taxon>Acetobacteraceae</taxon>
        <taxon>Limobrevibacterium</taxon>
    </lineage>
</organism>
<proteinExistence type="inferred from homology"/>
<keyword evidence="6" id="KW-1185">Reference proteome</keyword>
<evidence type="ECO:0000259" key="4">
    <source>
        <dbReference type="Pfam" id="PF22725"/>
    </source>
</evidence>
<evidence type="ECO:0000313" key="5">
    <source>
        <dbReference type="EMBL" id="MCW3475566.1"/>
    </source>
</evidence>
<evidence type="ECO:0000256" key="1">
    <source>
        <dbReference type="ARBA" id="ARBA00010928"/>
    </source>
</evidence>
<dbReference type="SUPFAM" id="SSF51735">
    <property type="entry name" value="NAD(P)-binding Rossmann-fold domains"/>
    <property type="match status" value="1"/>
</dbReference>
<dbReference type="RefSeq" id="WP_264714280.1">
    <property type="nucleotide sequence ID" value="NZ_JAPDNT010000009.1"/>
</dbReference>
<dbReference type="EMBL" id="JAPDNT010000009">
    <property type="protein sequence ID" value="MCW3475566.1"/>
    <property type="molecule type" value="Genomic_DNA"/>
</dbReference>
<name>A0AA41YKQ5_9PROT</name>
<sequence length="425" mass="46621">MTMTPLAELRVGFVGAGFMARFHLQSLLGVRKLRVAGVFAPTPARRQAFADDANLMDLGPCRAFDSLEAMLASGEIDAIWLVTPNHVRLDAMRAIHAARRAGQTGVFAIACEKPLARTLAEAREMLRLAEDAGLIHGYLENQLFSTAVQRGHDIIWRRAVPNTGRPYIARAAEEHSGPHEPWFWNAGQQGGGVLSDMMCHSVEVARYLLTAPGETRDALRLRSANASVATLKWRRPAYAEKLRQSSGGAVDYVNRPAEDFARGMLTLEDPDGNEVVIEATTSWAYVGPGLRITLELLGPEYAMEYNSLGTGLKVFLSRAVSGRAGEDLVEKQNAEQGSMPVLEDEAGVYGYTLENRHFADCFRRREAPMETFRDGVAVVEMLMALYRSAELGRTVMLPDPALETYVPEAARRDQSTIAIGGTTGR</sequence>
<accession>A0AA41YKQ5</accession>
<comment type="similarity">
    <text evidence="1">Belongs to the Gfo/Idh/MocA family.</text>
</comment>
<dbReference type="GO" id="GO:0016491">
    <property type="term" value="F:oxidoreductase activity"/>
    <property type="evidence" value="ECO:0007669"/>
    <property type="project" value="UniProtKB-KW"/>
</dbReference>
<dbReference type="AlphaFoldDB" id="A0AA41YKQ5"/>
<reference evidence="5" key="1">
    <citation type="submission" date="2022-09" db="EMBL/GenBank/DDBJ databases">
        <title>Rhodovastum sp. nov. RN2-1 isolated from soil in Seongnam, South Korea.</title>
        <authorList>
            <person name="Le N.T."/>
        </authorList>
    </citation>
    <scope>NUCLEOTIDE SEQUENCE</scope>
    <source>
        <strain evidence="5">RN2-1</strain>
    </source>
</reference>
<keyword evidence="2" id="KW-0560">Oxidoreductase</keyword>
<dbReference type="InterPro" id="IPR055170">
    <property type="entry name" value="GFO_IDH_MocA-like_dom"/>
</dbReference>
<dbReference type="Gene3D" id="3.30.360.10">
    <property type="entry name" value="Dihydrodipicolinate Reductase, domain 2"/>
    <property type="match status" value="1"/>
</dbReference>
<evidence type="ECO:0000313" key="6">
    <source>
        <dbReference type="Proteomes" id="UP001165679"/>
    </source>
</evidence>
<protein>
    <submittedName>
        <fullName evidence="5">Gfo/Idh/MocA family oxidoreductase</fullName>
    </submittedName>
</protein>
<dbReference type="Gene3D" id="3.40.50.720">
    <property type="entry name" value="NAD(P)-binding Rossmann-like Domain"/>
    <property type="match status" value="1"/>
</dbReference>
<gene>
    <name evidence="5" type="ORF">OL599_13360</name>
</gene>
<evidence type="ECO:0000259" key="3">
    <source>
        <dbReference type="Pfam" id="PF01408"/>
    </source>
</evidence>
<dbReference type="Proteomes" id="UP001165679">
    <property type="component" value="Unassembled WGS sequence"/>
</dbReference>
<reference evidence="5" key="2">
    <citation type="submission" date="2022-10" db="EMBL/GenBank/DDBJ databases">
        <authorList>
            <person name="Trinh H.N."/>
        </authorList>
    </citation>
    <scope>NUCLEOTIDE SEQUENCE</scope>
    <source>
        <strain evidence="5">RN2-1</strain>
    </source>
</reference>
<feature type="domain" description="Gfo/Idh/MocA-like oxidoreductase N-terminal" evidence="3">
    <location>
        <begin position="9"/>
        <end position="135"/>
    </location>
</feature>
<dbReference type="Pfam" id="PF22725">
    <property type="entry name" value="GFO_IDH_MocA_C3"/>
    <property type="match status" value="1"/>
</dbReference>
<dbReference type="SUPFAM" id="SSF55347">
    <property type="entry name" value="Glyceraldehyde-3-phosphate dehydrogenase-like, C-terminal domain"/>
    <property type="match status" value="1"/>
</dbReference>
<comment type="caution">
    <text evidence="5">The sequence shown here is derived from an EMBL/GenBank/DDBJ whole genome shotgun (WGS) entry which is preliminary data.</text>
</comment>
<feature type="domain" description="GFO/IDH/MocA-like oxidoreductase" evidence="4">
    <location>
        <begin position="164"/>
        <end position="292"/>
    </location>
</feature>
<dbReference type="Pfam" id="PF01408">
    <property type="entry name" value="GFO_IDH_MocA"/>
    <property type="match status" value="1"/>
</dbReference>
<dbReference type="InterPro" id="IPR036291">
    <property type="entry name" value="NAD(P)-bd_dom_sf"/>
</dbReference>
<dbReference type="GO" id="GO:0000166">
    <property type="term" value="F:nucleotide binding"/>
    <property type="evidence" value="ECO:0007669"/>
    <property type="project" value="InterPro"/>
</dbReference>
<dbReference type="InterPro" id="IPR051317">
    <property type="entry name" value="Gfo/Idh/MocA_oxidoreduct"/>
</dbReference>
<dbReference type="PANTHER" id="PTHR43708">
    <property type="entry name" value="CONSERVED EXPRESSED OXIDOREDUCTASE (EUROFUNG)"/>
    <property type="match status" value="1"/>
</dbReference>
<evidence type="ECO:0000256" key="2">
    <source>
        <dbReference type="ARBA" id="ARBA00023002"/>
    </source>
</evidence>